<reference evidence="1 2" key="1">
    <citation type="submission" date="2024-02" db="EMBL/GenBank/DDBJ databases">
        <title>First draft genome assembly of two strains of Seiridium cardinale.</title>
        <authorList>
            <person name="Emiliani G."/>
            <person name="Scali E."/>
        </authorList>
    </citation>
    <scope>NUCLEOTIDE SEQUENCE [LARGE SCALE GENOMIC DNA]</scope>
    <source>
        <strain evidence="1 2">BM-138-000479</strain>
    </source>
</reference>
<keyword evidence="2" id="KW-1185">Reference proteome</keyword>
<organism evidence="1 2">
    <name type="scientific">Seiridium cardinale</name>
    <dbReference type="NCBI Taxonomy" id="138064"/>
    <lineage>
        <taxon>Eukaryota</taxon>
        <taxon>Fungi</taxon>
        <taxon>Dikarya</taxon>
        <taxon>Ascomycota</taxon>
        <taxon>Pezizomycotina</taxon>
        <taxon>Sordariomycetes</taxon>
        <taxon>Xylariomycetidae</taxon>
        <taxon>Amphisphaeriales</taxon>
        <taxon>Sporocadaceae</taxon>
        <taxon>Seiridium</taxon>
    </lineage>
</organism>
<dbReference type="PANTHER" id="PTHR42085">
    <property type="entry name" value="F-BOX DOMAIN-CONTAINING PROTEIN"/>
    <property type="match status" value="1"/>
</dbReference>
<evidence type="ECO:0000313" key="1">
    <source>
        <dbReference type="EMBL" id="KAK9778750.1"/>
    </source>
</evidence>
<accession>A0ABR2XYX7</accession>
<dbReference type="InterPro" id="IPR038883">
    <property type="entry name" value="AN11006-like"/>
</dbReference>
<dbReference type="Gene3D" id="1.25.40.10">
    <property type="entry name" value="Tetratricopeptide repeat domain"/>
    <property type="match status" value="1"/>
</dbReference>
<proteinExistence type="predicted"/>
<sequence>MSLTYQESWLGLGRSTAKYYWEASFGRLGSLARRYSLPGTYSAATMAEPSPSPFLNLPAEIREHIYRIILNPDANRVYDTDEYTDYSYRNALVLFRLNQQIYYEARKVFRDLNVFVRVQTPFPNAREYVAIEGHVPVLMKDRRATRFNGWSLNVQITAPQTPIAEADPHTIVILMDDLEKFTTVWCYSDLSNPGLNRFLSLELELRDPHALEWEEKRMPKWLQQQLIAPFGTVKNLRHVDIGGDPKPLASIESEMRAEQEKPYLTPEQCLSETARLKDEGNAELKAGNYHAALELYTQAWAAMFIIIKGRQRHVHGEAYFARELRDEPYKGKSGQMERLALRIQLVANTCLAYLKLEDWEEVIFWGMRTIRMFQQMSGADEREVEPQQEVVPPNFPGRVQIGRIYYRTAMAYKACKDRGQTRKLLKVAQAYMPHDQVIQKELAELTPQLG</sequence>
<dbReference type="InterPro" id="IPR011990">
    <property type="entry name" value="TPR-like_helical_dom_sf"/>
</dbReference>
<protein>
    <submittedName>
        <fullName evidence="1">F-box domain-containing protein</fullName>
    </submittedName>
</protein>
<comment type="caution">
    <text evidence="1">The sequence shown here is derived from an EMBL/GenBank/DDBJ whole genome shotgun (WGS) entry which is preliminary data.</text>
</comment>
<dbReference type="PANTHER" id="PTHR42085:SF1">
    <property type="entry name" value="F-BOX DOMAIN-CONTAINING PROTEIN"/>
    <property type="match status" value="1"/>
</dbReference>
<name>A0ABR2XYX7_9PEZI</name>
<dbReference type="SUPFAM" id="SSF48452">
    <property type="entry name" value="TPR-like"/>
    <property type="match status" value="1"/>
</dbReference>
<gene>
    <name evidence="1" type="ORF">SCAR479_04373</name>
</gene>
<dbReference type="EMBL" id="JARVKM010000014">
    <property type="protein sequence ID" value="KAK9778750.1"/>
    <property type="molecule type" value="Genomic_DNA"/>
</dbReference>
<dbReference type="Proteomes" id="UP001465668">
    <property type="component" value="Unassembled WGS sequence"/>
</dbReference>
<evidence type="ECO:0000313" key="2">
    <source>
        <dbReference type="Proteomes" id="UP001465668"/>
    </source>
</evidence>